<dbReference type="WBParaSite" id="ACRNAN_scaffold1506.g26324.t1">
    <property type="protein sequence ID" value="ACRNAN_scaffold1506.g26324.t1"/>
    <property type="gene ID" value="ACRNAN_scaffold1506.g26324"/>
</dbReference>
<proteinExistence type="predicted"/>
<sequence>MQVFKFFIHYESTNPYVFLILIYYLCGKYPNQYYSQLPCYYSQNTCPGGGRLIGVGCTSSAQCVPYYNGVSTCVNGCCCTVPNVTITTPIPSGSGFCYNGQTSNIRCSAVGQCPASQTCMNGLCCNTTGNEYLYACGGLGALGSCSSNSGTCSPSGSTCTPSNYCCECPVGRSSGLCNAV</sequence>
<accession>A0A914CV22</accession>
<reference evidence="2" key="1">
    <citation type="submission" date="2022-11" db="UniProtKB">
        <authorList>
            <consortium name="WormBaseParasite"/>
        </authorList>
    </citation>
    <scope>IDENTIFICATION</scope>
</reference>
<organism evidence="1 2">
    <name type="scientific">Acrobeloides nanus</name>
    <dbReference type="NCBI Taxonomy" id="290746"/>
    <lineage>
        <taxon>Eukaryota</taxon>
        <taxon>Metazoa</taxon>
        <taxon>Ecdysozoa</taxon>
        <taxon>Nematoda</taxon>
        <taxon>Chromadorea</taxon>
        <taxon>Rhabditida</taxon>
        <taxon>Tylenchina</taxon>
        <taxon>Cephalobomorpha</taxon>
        <taxon>Cephaloboidea</taxon>
        <taxon>Cephalobidae</taxon>
        <taxon>Acrobeloides</taxon>
    </lineage>
</organism>
<dbReference type="Proteomes" id="UP000887540">
    <property type="component" value="Unplaced"/>
</dbReference>
<evidence type="ECO:0000313" key="1">
    <source>
        <dbReference type="Proteomes" id="UP000887540"/>
    </source>
</evidence>
<name>A0A914CV22_9BILA</name>
<evidence type="ECO:0000313" key="2">
    <source>
        <dbReference type="WBParaSite" id="ACRNAN_scaffold1506.g26324.t1"/>
    </source>
</evidence>
<dbReference type="PANTHER" id="PTHR34150:SF3">
    <property type="entry name" value="CC DOMAIN-CONTAINING PROTEIN"/>
    <property type="match status" value="1"/>
</dbReference>
<dbReference type="SMART" id="SM00289">
    <property type="entry name" value="WR1"/>
    <property type="match status" value="3"/>
</dbReference>
<dbReference type="PANTHER" id="PTHR34150">
    <property type="entry name" value="PROTEIN CBG08832-RELATED"/>
    <property type="match status" value="1"/>
</dbReference>
<protein>
    <submittedName>
        <fullName evidence="2">CC domain-containing protein</fullName>
    </submittedName>
</protein>
<dbReference type="AlphaFoldDB" id="A0A914CV22"/>
<keyword evidence="1" id="KW-1185">Reference proteome</keyword>
<dbReference type="InterPro" id="IPR006150">
    <property type="entry name" value="Cys_repeat_1"/>
</dbReference>